<sequence length="420" mass="46445">MDQVAALHWIQENIGEFGGQSDNVTIIGYGYGAACAHLLMISPMAKGLFSRVILMSGSALSPWAIARDTDIYAKTLAQTLNCPIHESIVDCLRKRKIDDILRVDLKIPDHLTAFGPIIDSIVVPSDPRRYQSPGATTTNKLNKVHLHVGTQYDLLFGVNRLESPCIFAANEERLGIDYPRRDRILRTLIRNLFDFHQQSIFLTLINEYTDWSRAVEQPINILESMADILSDSLVVSPLIQTGDLHSGQQQSSIAPTPDATPITGKTFFYIFMHQSIFLTLINEYTDWSRAVEQPINILESMADILSDSLVVSPLIQTGDLHSGQQQSSIAPTPDATPITGKTFFYIFMHQKNVLPVIGVASGVGAIDDCCWPECKSPVCMRGDTTNESLSISAIDSRILMGCSTARDQSVYSLISVRNID</sequence>
<proteinExistence type="inferred from homology"/>
<keyword evidence="2" id="KW-0325">Glycoprotein</keyword>
<keyword evidence="5" id="KW-1185">Reference proteome</keyword>
<protein>
    <recommendedName>
        <fullName evidence="3">Carboxylesterase type B domain-containing protein</fullName>
    </recommendedName>
</protein>
<dbReference type="InterPro" id="IPR051093">
    <property type="entry name" value="Neuroligin/BSAL"/>
</dbReference>
<dbReference type="EMBL" id="OC918084">
    <property type="protein sequence ID" value="CAD7648645.1"/>
    <property type="molecule type" value="Genomic_DNA"/>
</dbReference>
<evidence type="ECO:0000256" key="1">
    <source>
        <dbReference type="ARBA" id="ARBA00005964"/>
    </source>
</evidence>
<organism evidence="4">
    <name type="scientific">Oppiella nova</name>
    <dbReference type="NCBI Taxonomy" id="334625"/>
    <lineage>
        <taxon>Eukaryota</taxon>
        <taxon>Metazoa</taxon>
        <taxon>Ecdysozoa</taxon>
        <taxon>Arthropoda</taxon>
        <taxon>Chelicerata</taxon>
        <taxon>Arachnida</taxon>
        <taxon>Acari</taxon>
        <taxon>Acariformes</taxon>
        <taxon>Sarcoptiformes</taxon>
        <taxon>Oribatida</taxon>
        <taxon>Brachypylina</taxon>
        <taxon>Oppioidea</taxon>
        <taxon>Oppiidae</taxon>
        <taxon>Oppiella</taxon>
    </lineage>
</organism>
<evidence type="ECO:0000313" key="4">
    <source>
        <dbReference type="EMBL" id="CAD7648645.1"/>
    </source>
</evidence>
<dbReference type="Pfam" id="PF00135">
    <property type="entry name" value="COesterase"/>
    <property type="match status" value="1"/>
</dbReference>
<dbReference type="InterPro" id="IPR029058">
    <property type="entry name" value="AB_hydrolase_fold"/>
</dbReference>
<accession>A0A7R9LXT0</accession>
<reference evidence="4" key="1">
    <citation type="submission" date="2020-11" db="EMBL/GenBank/DDBJ databases">
        <authorList>
            <person name="Tran Van P."/>
        </authorList>
    </citation>
    <scope>NUCLEOTIDE SEQUENCE</scope>
</reference>
<feature type="domain" description="Carboxylesterase type B" evidence="3">
    <location>
        <begin position="1"/>
        <end position="275"/>
    </location>
</feature>
<name>A0A7R9LXT0_9ACAR</name>
<dbReference type="PANTHER" id="PTHR43903">
    <property type="entry name" value="NEUROLIGIN"/>
    <property type="match status" value="1"/>
</dbReference>
<dbReference type="SUPFAM" id="SSF53474">
    <property type="entry name" value="alpha/beta-Hydrolases"/>
    <property type="match status" value="1"/>
</dbReference>
<dbReference type="AlphaFoldDB" id="A0A7R9LXT0"/>
<dbReference type="Gene3D" id="3.40.50.1820">
    <property type="entry name" value="alpha/beta hydrolase"/>
    <property type="match status" value="1"/>
</dbReference>
<evidence type="ECO:0000313" key="5">
    <source>
        <dbReference type="Proteomes" id="UP000728032"/>
    </source>
</evidence>
<dbReference type="OrthoDB" id="3200163at2759"/>
<comment type="similarity">
    <text evidence="1">Belongs to the type-B carboxylesterase/lipase family.</text>
</comment>
<evidence type="ECO:0000259" key="3">
    <source>
        <dbReference type="Pfam" id="PF00135"/>
    </source>
</evidence>
<dbReference type="InterPro" id="IPR002018">
    <property type="entry name" value="CarbesteraseB"/>
</dbReference>
<dbReference type="Proteomes" id="UP000728032">
    <property type="component" value="Unassembled WGS sequence"/>
</dbReference>
<dbReference type="EMBL" id="CAJPVJ010003259">
    <property type="protein sequence ID" value="CAG2167357.1"/>
    <property type="molecule type" value="Genomic_DNA"/>
</dbReference>
<evidence type="ECO:0000256" key="2">
    <source>
        <dbReference type="ARBA" id="ARBA00023180"/>
    </source>
</evidence>
<gene>
    <name evidence="4" type="ORF">ONB1V03_LOCUS6864</name>
</gene>